<dbReference type="SMART" id="SM00863">
    <property type="entry name" value="tRNA_SAD"/>
    <property type="match status" value="1"/>
</dbReference>
<dbReference type="KEGG" id="vbl:L21SP4_02439"/>
<evidence type="ECO:0000256" key="6">
    <source>
        <dbReference type="ARBA" id="ARBA00022741"/>
    </source>
</evidence>
<organism evidence="15 16">
    <name type="scientific">Kiritimatiella glycovorans</name>
    <dbReference type="NCBI Taxonomy" id="1307763"/>
    <lineage>
        <taxon>Bacteria</taxon>
        <taxon>Pseudomonadati</taxon>
        <taxon>Kiritimatiellota</taxon>
        <taxon>Kiritimatiellia</taxon>
        <taxon>Kiritimatiellales</taxon>
        <taxon>Kiritimatiellaceae</taxon>
        <taxon>Kiritimatiella</taxon>
    </lineage>
</organism>
<dbReference type="FunFam" id="3.30.930.10:FF:000002">
    <property type="entry name" value="Threonine--tRNA ligase"/>
    <property type="match status" value="1"/>
</dbReference>
<keyword evidence="9 13" id="KW-0694">RNA-binding</keyword>
<dbReference type="Pfam" id="PF07973">
    <property type="entry name" value="tRNA_SAD"/>
    <property type="match status" value="1"/>
</dbReference>
<dbReference type="Gene3D" id="3.30.980.10">
    <property type="entry name" value="Threonyl-trna Synthetase, Chain A, domain 2"/>
    <property type="match status" value="1"/>
</dbReference>
<dbReference type="GO" id="GO:0005524">
    <property type="term" value="F:ATP binding"/>
    <property type="evidence" value="ECO:0007669"/>
    <property type="project" value="UniProtKB-UniRule"/>
</dbReference>
<comment type="subcellular location">
    <subcellularLocation>
        <location evidence="13">Cytoplasm</location>
    </subcellularLocation>
</comment>
<gene>
    <name evidence="13 15" type="primary">thrS</name>
    <name evidence="15" type="ORF">L21SP4_02439</name>
</gene>
<evidence type="ECO:0000256" key="2">
    <source>
        <dbReference type="ARBA" id="ARBA00022490"/>
    </source>
</evidence>
<reference evidence="15 16" key="2">
    <citation type="journal article" date="2016" name="ISME J.">
        <title>Characterization of the first cultured representative of Verrucomicrobia subdivision 5 indicates the proposal of a novel phylum.</title>
        <authorList>
            <person name="Spring S."/>
            <person name="Bunk B."/>
            <person name="Sproer C."/>
            <person name="Schumann P."/>
            <person name="Rohde M."/>
            <person name="Tindall B.J."/>
            <person name="Klenk H.P."/>
        </authorList>
    </citation>
    <scope>NUCLEOTIDE SEQUENCE [LARGE SCALE GENOMIC DNA]</scope>
    <source>
        <strain evidence="15 16">L21-Fru-AB</strain>
    </source>
</reference>
<dbReference type="FunFam" id="3.40.50.800:FF:000001">
    <property type="entry name" value="Threonine--tRNA ligase"/>
    <property type="match status" value="1"/>
</dbReference>
<dbReference type="GO" id="GO:0000049">
    <property type="term" value="F:tRNA binding"/>
    <property type="evidence" value="ECO:0007669"/>
    <property type="project" value="UniProtKB-KW"/>
</dbReference>
<dbReference type="InterPro" id="IPR033728">
    <property type="entry name" value="ThrRS_core"/>
</dbReference>
<dbReference type="GO" id="GO:0005737">
    <property type="term" value="C:cytoplasm"/>
    <property type="evidence" value="ECO:0007669"/>
    <property type="project" value="UniProtKB-SubCell"/>
</dbReference>
<evidence type="ECO:0000256" key="12">
    <source>
        <dbReference type="ARBA" id="ARBA00049515"/>
    </source>
</evidence>
<reference evidence="16" key="1">
    <citation type="submission" date="2015-02" db="EMBL/GenBank/DDBJ databases">
        <title>Description and complete genome sequence of the first cultured representative of the subdivision 5 of the Verrucomicrobia phylum.</title>
        <authorList>
            <person name="Spring S."/>
            <person name="Bunk B."/>
            <person name="Sproer C."/>
            <person name="Klenk H.-P."/>
        </authorList>
    </citation>
    <scope>NUCLEOTIDE SEQUENCE [LARGE SCALE GENOMIC DNA]</scope>
    <source>
        <strain evidence="16">L21-Fru-AB</strain>
    </source>
</reference>
<keyword evidence="5 13" id="KW-0479">Metal-binding</keyword>
<keyword evidence="16" id="KW-1185">Reference proteome</keyword>
<dbReference type="PRINTS" id="PR01047">
    <property type="entry name" value="TRNASYNTHTHR"/>
</dbReference>
<feature type="domain" description="Aminoacyl-transfer RNA synthetases class-II family profile" evidence="14">
    <location>
        <begin position="183"/>
        <end position="476"/>
    </location>
</feature>
<dbReference type="STRING" id="1307763.L21SP4_02439"/>
<keyword evidence="4 13" id="KW-0436">Ligase</keyword>
<comment type="cofactor">
    <cofactor evidence="13">
        <name>Zn(2+)</name>
        <dbReference type="ChEBI" id="CHEBI:29105"/>
    </cofactor>
    <text evidence="13">Binds 1 zinc ion per subunit.</text>
</comment>
<dbReference type="InterPro" id="IPR004154">
    <property type="entry name" value="Anticodon-bd"/>
</dbReference>
<dbReference type="InterPro" id="IPR002320">
    <property type="entry name" value="Thr-tRNA-ligase_IIa"/>
</dbReference>
<dbReference type="HAMAP" id="MF_00184">
    <property type="entry name" value="Thr_tRNA_synth"/>
    <property type="match status" value="1"/>
</dbReference>
<dbReference type="RefSeq" id="WP_052882865.1">
    <property type="nucleotide sequence ID" value="NZ_CP010904.1"/>
</dbReference>
<dbReference type="AlphaFoldDB" id="A0A0G3ENE0"/>
<dbReference type="PATRIC" id="fig|1609981.3.peg.2544"/>
<evidence type="ECO:0000256" key="1">
    <source>
        <dbReference type="ARBA" id="ARBA00008226"/>
    </source>
</evidence>
<keyword evidence="2 13" id="KW-0963">Cytoplasm</keyword>
<dbReference type="CDD" id="cd00771">
    <property type="entry name" value="ThrRS_core"/>
    <property type="match status" value="1"/>
</dbReference>
<evidence type="ECO:0000256" key="13">
    <source>
        <dbReference type="HAMAP-Rule" id="MF_00184"/>
    </source>
</evidence>
<dbReference type="SUPFAM" id="SSF55186">
    <property type="entry name" value="ThrRS/AlaRS common domain"/>
    <property type="match status" value="1"/>
</dbReference>
<dbReference type="Gene3D" id="3.30.930.10">
    <property type="entry name" value="Bira Bifunctional Protein, Domain 2"/>
    <property type="match status" value="1"/>
</dbReference>
<evidence type="ECO:0000256" key="3">
    <source>
        <dbReference type="ARBA" id="ARBA00022555"/>
    </source>
</evidence>
<dbReference type="PROSITE" id="PS50862">
    <property type="entry name" value="AA_TRNA_LIGASE_II"/>
    <property type="match status" value="1"/>
</dbReference>
<keyword evidence="6 13" id="KW-0547">Nucleotide-binding</keyword>
<dbReference type="Gene3D" id="3.40.50.800">
    <property type="entry name" value="Anticodon-binding domain"/>
    <property type="match status" value="1"/>
</dbReference>
<dbReference type="FunFam" id="3.30.980.10:FF:000005">
    <property type="entry name" value="Threonyl-tRNA synthetase, mitochondrial"/>
    <property type="match status" value="1"/>
</dbReference>
<dbReference type="GO" id="GO:0004829">
    <property type="term" value="F:threonine-tRNA ligase activity"/>
    <property type="evidence" value="ECO:0007669"/>
    <property type="project" value="UniProtKB-UniRule"/>
</dbReference>
<dbReference type="InterPro" id="IPR036621">
    <property type="entry name" value="Anticodon-bd_dom_sf"/>
</dbReference>
<dbReference type="FunFam" id="3.30.54.20:FF:000002">
    <property type="entry name" value="Threonine--tRNA ligase"/>
    <property type="match status" value="1"/>
</dbReference>
<evidence type="ECO:0000256" key="10">
    <source>
        <dbReference type="ARBA" id="ARBA00022917"/>
    </source>
</evidence>
<dbReference type="Pfam" id="PF00587">
    <property type="entry name" value="tRNA-synt_2b"/>
    <property type="match status" value="1"/>
</dbReference>
<evidence type="ECO:0000256" key="8">
    <source>
        <dbReference type="ARBA" id="ARBA00022840"/>
    </source>
</evidence>
<comment type="catalytic activity">
    <reaction evidence="12 13">
        <text>tRNA(Thr) + L-threonine + ATP = L-threonyl-tRNA(Thr) + AMP + diphosphate + H(+)</text>
        <dbReference type="Rhea" id="RHEA:24624"/>
        <dbReference type="Rhea" id="RHEA-COMP:9670"/>
        <dbReference type="Rhea" id="RHEA-COMP:9704"/>
        <dbReference type="ChEBI" id="CHEBI:15378"/>
        <dbReference type="ChEBI" id="CHEBI:30616"/>
        <dbReference type="ChEBI" id="CHEBI:33019"/>
        <dbReference type="ChEBI" id="CHEBI:57926"/>
        <dbReference type="ChEBI" id="CHEBI:78442"/>
        <dbReference type="ChEBI" id="CHEBI:78534"/>
        <dbReference type="ChEBI" id="CHEBI:456215"/>
        <dbReference type="EC" id="6.1.1.3"/>
    </reaction>
</comment>
<dbReference type="InterPro" id="IPR002314">
    <property type="entry name" value="aa-tRNA-synt_IIb"/>
</dbReference>
<accession>A0A0G3ENE0</accession>
<comment type="subunit">
    <text evidence="13">Homodimer.</text>
</comment>
<feature type="binding site" evidence="13">
    <location>
        <position position="327"/>
    </location>
    <ligand>
        <name>Zn(2+)</name>
        <dbReference type="ChEBI" id="CHEBI:29105"/>
        <note>catalytic</note>
    </ligand>
</feature>
<evidence type="ECO:0000256" key="7">
    <source>
        <dbReference type="ARBA" id="ARBA00022833"/>
    </source>
</evidence>
<feature type="binding site" evidence="13">
    <location>
        <position position="453"/>
    </location>
    <ligand>
        <name>Zn(2+)</name>
        <dbReference type="ChEBI" id="CHEBI:29105"/>
        <note>catalytic</note>
    </ligand>
</feature>
<evidence type="ECO:0000256" key="4">
    <source>
        <dbReference type="ARBA" id="ARBA00022598"/>
    </source>
</evidence>
<feature type="binding site" evidence="13">
    <location>
        <position position="276"/>
    </location>
    <ligand>
        <name>Zn(2+)</name>
        <dbReference type="ChEBI" id="CHEBI:29105"/>
        <note>catalytic</note>
    </ligand>
</feature>
<dbReference type="EMBL" id="CP010904">
    <property type="protein sequence ID" value="AKJ65664.1"/>
    <property type="molecule type" value="Genomic_DNA"/>
</dbReference>
<dbReference type="Proteomes" id="UP000035268">
    <property type="component" value="Chromosome"/>
</dbReference>
<evidence type="ECO:0000313" key="16">
    <source>
        <dbReference type="Proteomes" id="UP000035268"/>
    </source>
</evidence>
<evidence type="ECO:0000313" key="15">
    <source>
        <dbReference type="EMBL" id="AKJ65664.1"/>
    </source>
</evidence>
<evidence type="ECO:0000259" key="14">
    <source>
        <dbReference type="PROSITE" id="PS50862"/>
    </source>
</evidence>
<dbReference type="InterPro" id="IPR045864">
    <property type="entry name" value="aa-tRNA-synth_II/BPL/LPL"/>
</dbReference>
<comment type="similarity">
    <text evidence="1 13">Belongs to the class-II aminoacyl-tRNA synthetase family.</text>
</comment>
<dbReference type="InterPro" id="IPR006195">
    <property type="entry name" value="aa-tRNA-synth_II"/>
</dbReference>
<evidence type="ECO:0000256" key="5">
    <source>
        <dbReference type="ARBA" id="ARBA00022723"/>
    </source>
</evidence>
<dbReference type="SUPFAM" id="SSF52954">
    <property type="entry name" value="Class II aaRS ABD-related"/>
    <property type="match status" value="1"/>
</dbReference>
<dbReference type="InterPro" id="IPR018163">
    <property type="entry name" value="Thr/Ala-tRNA-synth_IIc_edit"/>
</dbReference>
<dbReference type="InterPro" id="IPR012947">
    <property type="entry name" value="tRNA_SAD"/>
</dbReference>
<dbReference type="Gene3D" id="3.30.54.20">
    <property type="match status" value="1"/>
</dbReference>
<keyword evidence="3 13" id="KW-0820">tRNA-binding</keyword>
<keyword evidence="7 13" id="KW-0862">Zinc</keyword>
<dbReference type="NCBIfam" id="TIGR00418">
    <property type="entry name" value="thrS"/>
    <property type="match status" value="1"/>
</dbReference>
<protein>
    <recommendedName>
        <fullName evidence="13">Threonine--tRNA ligase</fullName>
        <ecNumber evidence="13">6.1.1.3</ecNumber>
    </recommendedName>
    <alternativeName>
        <fullName evidence="13">Threonyl-tRNA synthetase</fullName>
        <shortName evidence="13">ThrRS</shortName>
    </alternativeName>
</protein>
<dbReference type="GO" id="GO:0006435">
    <property type="term" value="P:threonyl-tRNA aminoacylation"/>
    <property type="evidence" value="ECO:0007669"/>
    <property type="project" value="UniProtKB-UniRule"/>
</dbReference>
<keyword evidence="10 13" id="KW-0648">Protein biosynthesis</keyword>
<dbReference type="PANTHER" id="PTHR11451:SF44">
    <property type="entry name" value="THREONINE--TRNA LIGASE, CHLOROPLASTIC_MITOCHONDRIAL 2"/>
    <property type="match status" value="1"/>
</dbReference>
<dbReference type="PANTHER" id="PTHR11451">
    <property type="entry name" value="THREONINE-TRNA LIGASE"/>
    <property type="match status" value="1"/>
</dbReference>
<sequence>MSREPHEKLEVVRHSAAHVMAAAVCRLYDEVRFDIGPATEQGFYYDFDLPERITSDDFPRIEEEMRKIVGEDHPFERVEMSREEAVEWLEQRNQTYKLERLAEIPEGETITFYRTGDFMDLCRGPHVESTGKISAFKLLSVAGSYFHGIETNPMLQRVYGTAFTNPKELRKHLQQLEEARKRDHRRLGRDLDLFSIREDVGPGLVHWHPRGARIRVLIENFWRDEHFRNGYELLFTPHIGKANLWETSGHLGFYHESMYAPMEIDGQEYYIKPMNCPFHIAVYSSQTRSYRDLPLRWAELGTVYRYEKAGALHGLLRVRGFTQDDAHIFCTPDQVEDEIREVLRFSTAIWKTFGFEDIRAYLSTRPEKAVGDPARWEQSTAALERAVEAEELPVERDEGGGAFYGPKIDLKVRDAIGREWQMSTIQFDLNLPERFDINFVGSDGREHRPYMIHRALFGSLERFFGILTEHYGGAFPVWLAPEQARILPITDRQLPYANEVAAAFRREDVRVTVDAQQEKMGAKIRRAQLGKVPYMLVVGEQEEEAGAVAVRSRSGGREGQVPWRDCLDRIRAEAAERR</sequence>
<dbReference type="SUPFAM" id="SSF55681">
    <property type="entry name" value="Class II aaRS and biotin synthetases"/>
    <property type="match status" value="1"/>
</dbReference>
<evidence type="ECO:0000256" key="9">
    <source>
        <dbReference type="ARBA" id="ARBA00022884"/>
    </source>
</evidence>
<name>A0A0G3ENE0_9BACT</name>
<keyword evidence="8 13" id="KW-0067">ATP-binding</keyword>
<dbReference type="Pfam" id="PF03129">
    <property type="entry name" value="HGTP_anticodon"/>
    <property type="match status" value="1"/>
</dbReference>
<dbReference type="EC" id="6.1.1.3" evidence="13"/>
<dbReference type="InterPro" id="IPR047246">
    <property type="entry name" value="ThrRS_anticodon"/>
</dbReference>
<dbReference type="GO" id="GO:0046872">
    <property type="term" value="F:metal ion binding"/>
    <property type="evidence" value="ECO:0007669"/>
    <property type="project" value="UniProtKB-KW"/>
</dbReference>
<dbReference type="OrthoDB" id="9802304at2"/>
<dbReference type="CDD" id="cd00860">
    <property type="entry name" value="ThrRS_anticodon"/>
    <property type="match status" value="1"/>
</dbReference>
<evidence type="ECO:0000256" key="11">
    <source>
        <dbReference type="ARBA" id="ARBA00023146"/>
    </source>
</evidence>
<proteinExistence type="inferred from homology"/>
<comment type="caution">
    <text evidence="13">Lacks conserved residue(s) required for the propagation of feature annotation.</text>
</comment>
<keyword evidence="11 13" id="KW-0030">Aminoacyl-tRNA synthetase</keyword>